<dbReference type="InterPro" id="IPR051727">
    <property type="entry name" value="DnaJ_C3_Co-chaperones"/>
</dbReference>
<evidence type="ECO:0000256" key="2">
    <source>
        <dbReference type="ARBA" id="ARBA00022729"/>
    </source>
</evidence>
<keyword evidence="2" id="KW-0732">Signal</keyword>
<evidence type="ECO:0000256" key="1">
    <source>
        <dbReference type="ARBA" id="ARBA00004240"/>
    </source>
</evidence>
<feature type="domain" description="J" evidence="5">
    <location>
        <begin position="510"/>
        <end position="579"/>
    </location>
</feature>
<accession>H8X3V4</accession>
<dbReference type="CDD" id="cd06257">
    <property type="entry name" value="DnaJ"/>
    <property type="match status" value="1"/>
</dbReference>
<dbReference type="PANTHER" id="PTHR44140">
    <property type="entry name" value="LD25575P"/>
    <property type="match status" value="1"/>
</dbReference>
<proteinExistence type="predicted"/>
<keyword evidence="3" id="KW-0256">Endoplasmic reticulum</keyword>
<feature type="compositionally biased region" description="Basic residues" evidence="4">
    <location>
        <begin position="640"/>
        <end position="657"/>
    </location>
</feature>
<dbReference type="GeneID" id="14539904"/>
<dbReference type="eggNOG" id="KOG0624">
    <property type="taxonomic scope" value="Eukaryota"/>
</dbReference>
<comment type="subcellular location">
    <subcellularLocation>
        <location evidence="1">Endoplasmic reticulum</location>
    </subcellularLocation>
</comment>
<dbReference type="GO" id="GO:0051087">
    <property type="term" value="F:protein-folding chaperone binding"/>
    <property type="evidence" value="ECO:0007669"/>
    <property type="project" value="TreeGrafter"/>
</dbReference>
<dbReference type="OrthoDB" id="1726119at2759"/>
<dbReference type="Gene3D" id="1.25.40.10">
    <property type="entry name" value="Tetratricopeptide repeat domain"/>
    <property type="match status" value="1"/>
</dbReference>
<dbReference type="SMART" id="SM00271">
    <property type="entry name" value="DnaJ"/>
    <property type="match status" value="1"/>
</dbReference>
<dbReference type="PRINTS" id="PR00625">
    <property type="entry name" value="JDOMAIN"/>
</dbReference>
<organism evidence="6 7">
    <name type="scientific">Candida orthopsilosis (strain 90-125)</name>
    <name type="common">Yeast</name>
    <dbReference type="NCBI Taxonomy" id="1136231"/>
    <lineage>
        <taxon>Eukaryota</taxon>
        <taxon>Fungi</taxon>
        <taxon>Dikarya</taxon>
        <taxon>Ascomycota</taxon>
        <taxon>Saccharomycotina</taxon>
        <taxon>Pichiomycetes</taxon>
        <taxon>Debaryomycetaceae</taxon>
        <taxon>Candida/Lodderomyces clade</taxon>
        <taxon>Candida</taxon>
    </lineage>
</organism>
<evidence type="ECO:0000313" key="7">
    <source>
        <dbReference type="Proteomes" id="UP000005018"/>
    </source>
</evidence>
<dbReference type="PANTHER" id="PTHR44140:SF2">
    <property type="entry name" value="LD25575P"/>
    <property type="match status" value="1"/>
</dbReference>
<sequence length="657" mass="75837">MKVPVRHLITCLAFCNYPALIVGSKLSPTDVMGKIEDVEVLFSKEGPTPVVLEHFDHIIKDVRLYSSSQVVDLGHNELNKSLTQLLFKRALIEISLKKEALAIADLQDVLKLDPLMKPAENKLVDILVSRGDFANLEQYLKDANISSDSPAWEAIKVFQHHWTLSEKLFKEKKFDECLKELNEVAVVSNNNYDVFELYLRASLELFKKDSLKKIKYLDEPEVRINKVIVSSLSKLIKINPVKNLQHYTLLSEFYLITEVQFDQAFKTVKSCLRIDNDFKACGELSKFYSKYAKFLQDLESYSINNGHVYPQLEVEHQSNFDKELNDLNFKEINDFLFHDAVKLTRAEQKRSLKVKTNFDYLTAKVKELGLSNSELLFNIDLTKLACESFIQIGDYKGGRAVCKLVKDKEFFPLAVPEIDQLLKKKDYQGAEKKLSHFNGYVRNTQLYKEKVRPIEEYQAKINQERQRQQQQQQQQQQQNYYRQQQQQQQQQQQRQQYQQFRQPQSKPKTDYYKILDIGRDADDKTIRKAYRTQTLKYHPDKYKGTDLTPEQIEHKMQDVNKAYEVLSDPELRERYDRGDDPNDPLNGGGQPQYRGSNGGQQFSFNFGNGGGGGGDFFQQFFGGMGGFGSSGGGAGNPFGTHHKVKIKKNKKTKKRGN</sequence>
<reference evidence="6 7" key="1">
    <citation type="journal article" date="2012" name="PLoS ONE">
        <title>Sequence and analysis of the genome of the pathogenic yeast Candida orthopsilosis.</title>
        <authorList>
            <person name="Riccombeni A."/>
            <person name="Vidanes G."/>
            <person name="Proux-Wera E."/>
            <person name="Wolfe K.H."/>
            <person name="Butler G."/>
        </authorList>
    </citation>
    <scope>NUCLEOTIDE SEQUENCE [LARGE SCALE GENOMIC DNA]</scope>
    <source>
        <strain evidence="6 7">Co 90-125</strain>
    </source>
</reference>
<dbReference type="GO" id="GO:0005783">
    <property type="term" value="C:endoplasmic reticulum"/>
    <property type="evidence" value="ECO:0007669"/>
    <property type="project" value="UniProtKB-SubCell"/>
</dbReference>
<dbReference type="PROSITE" id="PS50076">
    <property type="entry name" value="DNAJ_2"/>
    <property type="match status" value="1"/>
</dbReference>
<feature type="compositionally biased region" description="Basic and acidic residues" evidence="4">
    <location>
        <begin position="507"/>
        <end position="516"/>
    </location>
</feature>
<evidence type="ECO:0000259" key="5">
    <source>
        <dbReference type="PROSITE" id="PS50076"/>
    </source>
</evidence>
<dbReference type="GO" id="GO:0051787">
    <property type="term" value="F:misfolded protein binding"/>
    <property type="evidence" value="ECO:0007669"/>
    <property type="project" value="TreeGrafter"/>
</dbReference>
<dbReference type="Proteomes" id="UP000005018">
    <property type="component" value="Chromosome 3"/>
</dbReference>
<dbReference type="Gene3D" id="1.10.287.110">
    <property type="entry name" value="DnaJ domain"/>
    <property type="match status" value="1"/>
</dbReference>
<dbReference type="InterPro" id="IPR001623">
    <property type="entry name" value="DnaJ_domain"/>
</dbReference>
<dbReference type="RefSeq" id="XP_003868646.1">
    <property type="nucleotide sequence ID" value="XM_003868598.1"/>
</dbReference>
<dbReference type="EMBL" id="HE681721">
    <property type="protein sequence ID" value="CCG25742.1"/>
    <property type="molecule type" value="Genomic_DNA"/>
</dbReference>
<feature type="region of interest" description="Disordered" evidence="4">
    <location>
        <begin position="485"/>
        <end position="516"/>
    </location>
</feature>
<feature type="region of interest" description="Disordered" evidence="4">
    <location>
        <begin position="626"/>
        <end position="657"/>
    </location>
</feature>
<dbReference type="Pfam" id="PF00226">
    <property type="entry name" value="DnaJ"/>
    <property type="match status" value="1"/>
</dbReference>
<feature type="compositionally biased region" description="Gly residues" evidence="4">
    <location>
        <begin position="626"/>
        <end position="636"/>
    </location>
</feature>
<feature type="compositionally biased region" description="Low complexity" evidence="4">
    <location>
        <begin position="485"/>
        <end position="504"/>
    </location>
</feature>
<dbReference type="HOGENOM" id="CLU_027661_0_0_1"/>
<evidence type="ECO:0000313" key="6">
    <source>
        <dbReference type="EMBL" id="CCG25742.1"/>
    </source>
</evidence>
<dbReference type="AlphaFoldDB" id="H8X3V4"/>
<feature type="region of interest" description="Disordered" evidence="4">
    <location>
        <begin position="573"/>
        <end position="608"/>
    </location>
</feature>
<protein>
    <submittedName>
        <fullName evidence="6">Jem1 protein</fullName>
    </submittedName>
</protein>
<evidence type="ECO:0000256" key="3">
    <source>
        <dbReference type="ARBA" id="ARBA00022824"/>
    </source>
</evidence>
<evidence type="ECO:0000256" key="4">
    <source>
        <dbReference type="SAM" id="MobiDB-lite"/>
    </source>
</evidence>
<dbReference type="InterPro" id="IPR011990">
    <property type="entry name" value="TPR-like_helical_dom_sf"/>
</dbReference>
<name>H8X3V4_CANO9</name>
<dbReference type="GO" id="GO:0034975">
    <property type="term" value="P:protein folding in endoplasmic reticulum"/>
    <property type="evidence" value="ECO:0007669"/>
    <property type="project" value="TreeGrafter"/>
</dbReference>
<keyword evidence="7" id="KW-1185">Reference proteome</keyword>
<dbReference type="SUPFAM" id="SSF46565">
    <property type="entry name" value="Chaperone J-domain"/>
    <property type="match status" value="1"/>
</dbReference>
<dbReference type="KEGG" id="cot:CORT_0C03670"/>
<gene>
    <name evidence="6" type="ORF">CORT_0C03670</name>
</gene>
<dbReference type="SUPFAM" id="SSF48452">
    <property type="entry name" value="TPR-like"/>
    <property type="match status" value="1"/>
</dbReference>
<dbReference type="InterPro" id="IPR036869">
    <property type="entry name" value="J_dom_sf"/>
</dbReference>